<gene>
    <name evidence="1" type="ORF">MRATA1EN1_LOCUS11443</name>
</gene>
<protein>
    <submittedName>
        <fullName evidence="1">Uncharacterized protein</fullName>
    </submittedName>
</protein>
<name>A0ABN8YRH7_RANTA</name>
<keyword evidence="2" id="KW-1185">Reference proteome</keyword>
<dbReference type="EMBL" id="OX459957">
    <property type="protein sequence ID" value="CAI9162481.1"/>
    <property type="molecule type" value="Genomic_DNA"/>
</dbReference>
<dbReference type="Proteomes" id="UP001176941">
    <property type="component" value="Chromosome 21"/>
</dbReference>
<evidence type="ECO:0000313" key="2">
    <source>
        <dbReference type="Proteomes" id="UP001176941"/>
    </source>
</evidence>
<evidence type="ECO:0000313" key="1">
    <source>
        <dbReference type="EMBL" id="CAI9162481.1"/>
    </source>
</evidence>
<sequence length="120" mass="12848">MLLYSDPWSSKGSVVKNLPANAGDTGSIPVLERFPGEKKWQPTPVFLPGESHGQRSLVGYSPRGCKKAGHDFATKQHLVLLTTSGVSQGLTTEIDGGDCALRVERIEAESQVLNPNSMAV</sequence>
<organism evidence="1 2">
    <name type="scientific">Rangifer tarandus platyrhynchus</name>
    <name type="common">Svalbard reindeer</name>
    <dbReference type="NCBI Taxonomy" id="3082113"/>
    <lineage>
        <taxon>Eukaryota</taxon>
        <taxon>Metazoa</taxon>
        <taxon>Chordata</taxon>
        <taxon>Craniata</taxon>
        <taxon>Vertebrata</taxon>
        <taxon>Euteleostomi</taxon>
        <taxon>Mammalia</taxon>
        <taxon>Eutheria</taxon>
        <taxon>Laurasiatheria</taxon>
        <taxon>Artiodactyla</taxon>
        <taxon>Ruminantia</taxon>
        <taxon>Pecora</taxon>
        <taxon>Cervidae</taxon>
        <taxon>Odocoileinae</taxon>
        <taxon>Rangifer</taxon>
    </lineage>
</organism>
<accession>A0ABN8YRH7</accession>
<reference evidence="1" key="1">
    <citation type="submission" date="2023-04" db="EMBL/GenBank/DDBJ databases">
        <authorList>
            <consortium name="ELIXIR-Norway"/>
        </authorList>
    </citation>
    <scope>NUCLEOTIDE SEQUENCE [LARGE SCALE GENOMIC DNA]</scope>
</reference>
<proteinExistence type="predicted"/>